<reference evidence="2" key="1">
    <citation type="submission" date="2018-11" db="EMBL/GenBank/DDBJ databases">
        <title>Comparative genomics of Parolsenella catena and Libanicoccus massiliensis: Reclassification of Libanicoccus massiliensis as Parolsenella massiliensis comb. nov.</title>
        <authorList>
            <person name="Sakamoto M."/>
            <person name="Ikeyama N."/>
            <person name="Murakami T."/>
            <person name="Mori H."/>
            <person name="Yuki M."/>
            <person name="Ohkuma M."/>
        </authorList>
    </citation>
    <scope>NUCLEOTIDE SEQUENCE [LARGE SCALE GENOMIC DNA]</scope>
    <source>
        <strain evidence="2">JCM 31932</strain>
    </source>
</reference>
<proteinExistence type="predicted"/>
<dbReference type="Pfam" id="PF08282">
    <property type="entry name" value="Hydrolase_3"/>
    <property type="match status" value="1"/>
</dbReference>
<protein>
    <submittedName>
        <fullName evidence="1">Haloacid dehalogenase</fullName>
    </submittedName>
</protein>
<dbReference type="Proteomes" id="UP000273154">
    <property type="component" value="Chromosome"/>
</dbReference>
<sequence>MFEVSPQPADLGRVRLAVTDLDGSLLLDDSTLPEGVEQRIAALEGLGAEFAVASGRPLYTLHDNFGALLDELMVVADNGGLVVDHGKVIFKADMPVEDYRRMARITSEMGDYGFICGLDGCYVDAKAKPYEDFIRTFYTKCEFVDDLTQVDVPANKFTVMFPNNDALDQIGAYRDRIGGNFQYCCGGVMWVDIVPEGVSKGAALRRVSDITGIDTADMAAFGDAPNDADMLETVGFGYMMANAVPEMRAHADYVAPSNEERGVLAVIDQIVAARRAMLHA</sequence>
<keyword evidence="2" id="KW-1185">Reference proteome</keyword>
<dbReference type="GeneID" id="88849440"/>
<dbReference type="InterPro" id="IPR006379">
    <property type="entry name" value="HAD-SF_hydro_IIB"/>
</dbReference>
<dbReference type="InterPro" id="IPR036412">
    <property type="entry name" value="HAD-like_sf"/>
</dbReference>
<dbReference type="GO" id="GO:0005829">
    <property type="term" value="C:cytosol"/>
    <property type="evidence" value="ECO:0007669"/>
    <property type="project" value="TreeGrafter"/>
</dbReference>
<dbReference type="KEGG" id="pcat:Pcatena_13040"/>
<dbReference type="Gene3D" id="3.30.1240.10">
    <property type="match status" value="1"/>
</dbReference>
<dbReference type="SFLD" id="SFLDG01140">
    <property type="entry name" value="C2.B:_Phosphomannomutase_and_P"/>
    <property type="match status" value="1"/>
</dbReference>
<dbReference type="PROSITE" id="PS01229">
    <property type="entry name" value="COF_2"/>
    <property type="match status" value="1"/>
</dbReference>
<dbReference type="SFLD" id="SFLDS00003">
    <property type="entry name" value="Haloacid_Dehalogenase"/>
    <property type="match status" value="1"/>
</dbReference>
<dbReference type="RefSeq" id="WP_126422758.1">
    <property type="nucleotide sequence ID" value="NZ_AP019367.1"/>
</dbReference>
<dbReference type="NCBIfam" id="TIGR01484">
    <property type="entry name" value="HAD-SF-IIB"/>
    <property type="match status" value="1"/>
</dbReference>
<gene>
    <name evidence="1" type="primary">cof_6</name>
    <name evidence="1" type="ORF">Pcatena_13040</name>
</gene>
<dbReference type="EMBL" id="AP019367">
    <property type="protein sequence ID" value="BBH50717.1"/>
    <property type="molecule type" value="Genomic_DNA"/>
</dbReference>
<name>A0A3G9JYX8_9ACTN</name>
<evidence type="ECO:0000313" key="2">
    <source>
        <dbReference type="Proteomes" id="UP000273154"/>
    </source>
</evidence>
<dbReference type="SUPFAM" id="SSF56784">
    <property type="entry name" value="HAD-like"/>
    <property type="match status" value="1"/>
</dbReference>
<dbReference type="PANTHER" id="PTHR10000">
    <property type="entry name" value="PHOSPHOSERINE PHOSPHATASE"/>
    <property type="match status" value="1"/>
</dbReference>
<dbReference type="InterPro" id="IPR023214">
    <property type="entry name" value="HAD_sf"/>
</dbReference>
<accession>A0A3G9JYX8</accession>
<dbReference type="GO" id="GO:0016791">
    <property type="term" value="F:phosphatase activity"/>
    <property type="evidence" value="ECO:0007669"/>
    <property type="project" value="TreeGrafter"/>
</dbReference>
<evidence type="ECO:0000313" key="1">
    <source>
        <dbReference type="EMBL" id="BBH50717.1"/>
    </source>
</evidence>
<dbReference type="OrthoDB" id="3180855at2"/>
<dbReference type="Gene3D" id="3.40.50.1000">
    <property type="entry name" value="HAD superfamily/HAD-like"/>
    <property type="match status" value="1"/>
</dbReference>
<dbReference type="AlphaFoldDB" id="A0A3G9JYX8"/>
<organism evidence="1 2">
    <name type="scientific">Parolsenella catena</name>
    <dbReference type="NCBI Taxonomy" id="2003188"/>
    <lineage>
        <taxon>Bacteria</taxon>
        <taxon>Bacillati</taxon>
        <taxon>Actinomycetota</taxon>
        <taxon>Coriobacteriia</taxon>
        <taxon>Coriobacteriales</taxon>
        <taxon>Atopobiaceae</taxon>
        <taxon>Parolsenella</taxon>
    </lineage>
</organism>
<dbReference type="PANTHER" id="PTHR10000:SF53">
    <property type="entry name" value="5-AMINO-6-(5-PHOSPHO-D-RIBITYLAMINO)URACIL PHOSPHATASE YBJI-RELATED"/>
    <property type="match status" value="1"/>
</dbReference>
<dbReference type="GO" id="GO:0000287">
    <property type="term" value="F:magnesium ion binding"/>
    <property type="evidence" value="ECO:0007669"/>
    <property type="project" value="TreeGrafter"/>
</dbReference>